<dbReference type="OMA" id="REIKNEW"/>
<organism evidence="4">
    <name type="scientific">Nippostrongylus brasiliensis</name>
    <name type="common">Rat hookworm</name>
    <dbReference type="NCBI Taxonomy" id="27835"/>
    <lineage>
        <taxon>Eukaryota</taxon>
        <taxon>Metazoa</taxon>
        <taxon>Ecdysozoa</taxon>
        <taxon>Nematoda</taxon>
        <taxon>Chromadorea</taxon>
        <taxon>Rhabditida</taxon>
        <taxon>Rhabditina</taxon>
        <taxon>Rhabditomorpha</taxon>
        <taxon>Strongyloidea</taxon>
        <taxon>Heligmosomidae</taxon>
        <taxon>Nippostrongylus</taxon>
    </lineage>
</organism>
<dbReference type="GO" id="GO:0005654">
    <property type="term" value="C:nucleoplasm"/>
    <property type="evidence" value="ECO:0007669"/>
    <property type="project" value="TreeGrafter"/>
</dbReference>
<evidence type="ECO:0000256" key="2">
    <source>
        <dbReference type="ARBA" id="ARBA00013750"/>
    </source>
</evidence>
<proteinExistence type="inferred from homology"/>
<sequence>LSPEEQRLVALSLVDIVFAFAYDSRINDWETCCETGWNVTKLSPTLVFLCQWSSAKEAFVACTRRSLCYPLYRNWEFKLHGIFVCSGEFRYLFNDLFISDYVLWIQSVDEAILNNLQKEVADVTVGSLKYSNRLLVQSVHFIWDFLNENIGD</sequence>
<evidence type="ECO:0000313" key="4">
    <source>
        <dbReference type="WBParaSite" id="NBR_0001726801-mRNA-1"/>
    </source>
</evidence>
<reference evidence="4" key="1">
    <citation type="submission" date="2017-02" db="UniProtKB">
        <authorList>
            <consortium name="WormBaseParasite"/>
        </authorList>
    </citation>
    <scope>IDENTIFICATION</scope>
</reference>
<feature type="domain" description="Shq1 C-terminal" evidence="3">
    <location>
        <begin position="4"/>
        <end position="77"/>
    </location>
</feature>
<dbReference type="GO" id="GO:0005737">
    <property type="term" value="C:cytoplasm"/>
    <property type="evidence" value="ECO:0007669"/>
    <property type="project" value="TreeGrafter"/>
</dbReference>
<evidence type="ECO:0000256" key="1">
    <source>
        <dbReference type="ARBA" id="ARBA00005607"/>
    </source>
</evidence>
<dbReference type="InterPro" id="IPR007009">
    <property type="entry name" value="Shq1_C"/>
</dbReference>
<comment type="similarity">
    <text evidence="1">Belongs to the SHQ1 family.</text>
</comment>
<name>A0A0N4YJV1_NIPBR</name>
<dbReference type="PANTHER" id="PTHR12967">
    <property type="entry name" value="PROTEIN SHQ1 HOMOLOG"/>
    <property type="match status" value="1"/>
</dbReference>
<accession>A0A0N4YJV1</accession>
<evidence type="ECO:0000259" key="3">
    <source>
        <dbReference type="Pfam" id="PF04925"/>
    </source>
</evidence>
<dbReference type="PANTHER" id="PTHR12967:SF0">
    <property type="entry name" value="PROTEIN SHQ1 HOMOLOG"/>
    <property type="match status" value="1"/>
</dbReference>
<dbReference type="AlphaFoldDB" id="A0A0N4YJV1"/>
<feature type="domain" description="Shq1 C-terminal" evidence="3">
    <location>
        <begin position="78"/>
        <end position="125"/>
    </location>
</feature>
<dbReference type="InterPro" id="IPR039742">
    <property type="entry name" value="Shq1"/>
</dbReference>
<dbReference type="GO" id="GO:0051082">
    <property type="term" value="F:unfolded protein binding"/>
    <property type="evidence" value="ECO:0007669"/>
    <property type="project" value="TreeGrafter"/>
</dbReference>
<dbReference type="GO" id="GO:0000493">
    <property type="term" value="P:box H/ACA snoRNP assembly"/>
    <property type="evidence" value="ECO:0007669"/>
    <property type="project" value="InterPro"/>
</dbReference>
<dbReference type="Pfam" id="PF04925">
    <property type="entry name" value="SHQ1"/>
    <property type="match status" value="2"/>
</dbReference>
<protein>
    <recommendedName>
        <fullName evidence="2">Protein SHQ1 homolog</fullName>
    </recommendedName>
</protein>
<dbReference type="WBParaSite" id="NBR_0001726801-mRNA-1">
    <property type="protein sequence ID" value="NBR_0001726801-mRNA-1"/>
    <property type="gene ID" value="NBR_0001726801"/>
</dbReference>